<evidence type="ECO:0000256" key="2">
    <source>
        <dbReference type="ARBA" id="ARBA00022475"/>
    </source>
</evidence>
<evidence type="ECO:0000256" key="5">
    <source>
        <dbReference type="ARBA" id="ARBA00023136"/>
    </source>
</evidence>
<keyword evidence="2" id="KW-1003">Cell membrane</keyword>
<evidence type="ECO:0000256" key="1">
    <source>
        <dbReference type="ARBA" id="ARBA00004651"/>
    </source>
</evidence>
<evidence type="ECO:0000313" key="10">
    <source>
        <dbReference type="Proteomes" id="UP001172083"/>
    </source>
</evidence>
<feature type="transmembrane region" description="Helical" evidence="6">
    <location>
        <begin position="376"/>
        <end position="400"/>
    </location>
</feature>
<feature type="transmembrane region" description="Helical" evidence="6">
    <location>
        <begin position="21"/>
        <end position="41"/>
    </location>
</feature>
<evidence type="ECO:0000313" key="9">
    <source>
        <dbReference type="EMBL" id="MDN5216205.1"/>
    </source>
</evidence>
<keyword evidence="5 6" id="KW-0472">Membrane</keyword>
<dbReference type="Proteomes" id="UP001172083">
    <property type="component" value="Unassembled WGS sequence"/>
</dbReference>
<evidence type="ECO:0000256" key="4">
    <source>
        <dbReference type="ARBA" id="ARBA00022989"/>
    </source>
</evidence>
<keyword evidence="3 6" id="KW-0812">Transmembrane</keyword>
<accession>A0ABT8LEJ7</accession>
<feature type="domain" description="ABC3 transporter permease C-terminal" evidence="7">
    <location>
        <begin position="288"/>
        <end position="403"/>
    </location>
</feature>
<gene>
    <name evidence="9" type="ORF">QQ020_29325</name>
</gene>
<keyword evidence="4 6" id="KW-1133">Transmembrane helix</keyword>
<reference evidence="9" key="1">
    <citation type="submission" date="2023-06" db="EMBL/GenBank/DDBJ databases">
        <title>Genomic of Agaribacillus aureum.</title>
        <authorList>
            <person name="Wang G."/>
        </authorList>
    </citation>
    <scope>NUCLEOTIDE SEQUENCE</scope>
    <source>
        <strain evidence="9">BMA12</strain>
    </source>
</reference>
<evidence type="ECO:0000259" key="8">
    <source>
        <dbReference type="Pfam" id="PF12704"/>
    </source>
</evidence>
<dbReference type="InterPro" id="IPR003838">
    <property type="entry name" value="ABC3_permease_C"/>
</dbReference>
<dbReference type="InterPro" id="IPR025857">
    <property type="entry name" value="MacB_PCD"/>
</dbReference>
<proteinExistence type="predicted"/>
<feature type="transmembrane region" description="Helical" evidence="6">
    <location>
        <begin position="719"/>
        <end position="744"/>
    </location>
</feature>
<protein>
    <submittedName>
        <fullName evidence="9">ABC transporter permease</fullName>
    </submittedName>
</protein>
<dbReference type="RefSeq" id="WP_346761543.1">
    <property type="nucleotide sequence ID" value="NZ_JAUJEB010000008.1"/>
</dbReference>
<dbReference type="Pfam" id="PF12704">
    <property type="entry name" value="MacB_PCD"/>
    <property type="match status" value="1"/>
</dbReference>
<evidence type="ECO:0000256" key="6">
    <source>
        <dbReference type="SAM" id="Phobius"/>
    </source>
</evidence>
<dbReference type="EMBL" id="JAUJEB010000008">
    <property type="protein sequence ID" value="MDN5216205.1"/>
    <property type="molecule type" value="Genomic_DNA"/>
</dbReference>
<feature type="transmembrane region" description="Helical" evidence="6">
    <location>
        <begin position="764"/>
        <end position="783"/>
    </location>
</feature>
<dbReference type="PANTHER" id="PTHR30572:SF18">
    <property type="entry name" value="ABC-TYPE MACROLIDE FAMILY EXPORT SYSTEM PERMEASE COMPONENT 2"/>
    <property type="match status" value="1"/>
</dbReference>
<keyword evidence="10" id="KW-1185">Reference proteome</keyword>
<feature type="domain" description="ABC3 transporter permease C-terminal" evidence="7">
    <location>
        <begin position="678"/>
        <end position="790"/>
    </location>
</feature>
<dbReference type="InterPro" id="IPR050250">
    <property type="entry name" value="Macrolide_Exporter_MacB"/>
</dbReference>
<comment type="caution">
    <text evidence="9">The sequence shown here is derived from an EMBL/GenBank/DDBJ whole genome shotgun (WGS) entry which is preliminary data.</text>
</comment>
<sequence>MFKNYILIVLRNIEKYKGYSFINIFGLSLGLTCSVLLLLYIDYEFSYDRYHSQSEQIYRIATNANIKDDYFSLATTPAPLGPVLKKEFKEAIEFTRIVDMKREMVMVGDNQFFENDFYYADPGVFKMFDFPLYSGDPNSCLNRKDAIVLSKSLAEKYFGMADVVGKTIYFGGNREPLQVTGILEDVKPNSHFVPSAFISYRHLPRERSKNWVVFDDYTYVLFPKNFIASEFLPNLQIVYEDYMEEIFYQFNSSASFFLQPLTDIHLYSKLQPEITPGGEISYIYIFSAIALFMIIIASINYMNLATARSVKRAKEVGLRKVVGSYKTQLIKQFIVESVIFTIIAMVVSLIAIKYLVKPFTNISGRAIDLSVLTSPDILLTLVAIVLIVGLMAGSYPAFYLSKLKTVEVLKGKLYGGLGNLSLRKILVITQFGLASIMLICTWVVYDQLHYLNDKDLGFNDQNLIRVPLRGETLHTKFDSLSKLWATNENIQIVASGECTPGTGDFMQSVIYLESPQGQMQEKLLLNFNIDQHYLASLGIELIEGRNFSTKYATDSLDEVVVNQTLVDRMNWKKPLGKKVEIMVNKDLGIRKAQVVGVIRDFHVLSLHEKIEPMMLTFNARNQFMLVKISGKQVKETLNFMHEVWDKQIAGMPFDYSFVDEDLKKYYIEDERKGKIFAVFSGVTILIACLGLFGLVSFTASQRKKEISIRKVNGATFSDIIILVAKDYLILIGISILMAWPFAYYFIKNWLQNFAYSVSIKPETFLLTGVVTIFITILTISFHATKAAFANPINPLKVE</sequence>
<name>A0ABT8LEJ7_9BACT</name>
<feature type="transmembrane region" description="Helical" evidence="6">
    <location>
        <begin position="421"/>
        <end position="445"/>
    </location>
</feature>
<dbReference type="Pfam" id="PF02687">
    <property type="entry name" value="FtsX"/>
    <property type="match status" value="2"/>
</dbReference>
<evidence type="ECO:0000259" key="7">
    <source>
        <dbReference type="Pfam" id="PF02687"/>
    </source>
</evidence>
<feature type="transmembrane region" description="Helical" evidence="6">
    <location>
        <begin position="333"/>
        <end position="356"/>
    </location>
</feature>
<comment type="subcellular location">
    <subcellularLocation>
        <location evidence="1">Cell membrane</location>
        <topology evidence="1">Multi-pass membrane protein</topology>
    </subcellularLocation>
</comment>
<feature type="domain" description="MacB-like periplasmic core" evidence="8">
    <location>
        <begin position="20"/>
        <end position="207"/>
    </location>
</feature>
<evidence type="ECO:0000256" key="3">
    <source>
        <dbReference type="ARBA" id="ARBA00022692"/>
    </source>
</evidence>
<organism evidence="9 10">
    <name type="scientific">Agaribacillus aureus</name>
    <dbReference type="NCBI Taxonomy" id="3051825"/>
    <lineage>
        <taxon>Bacteria</taxon>
        <taxon>Pseudomonadati</taxon>
        <taxon>Bacteroidota</taxon>
        <taxon>Cytophagia</taxon>
        <taxon>Cytophagales</taxon>
        <taxon>Splendidivirgaceae</taxon>
        <taxon>Agaribacillus</taxon>
    </lineage>
</organism>
<dbReference type="PANTHER" id="PTHR30572">
    <property type="entry name" value="MEMBRANE COMPONENT OF TRANSPORTER-RELATED"/>
    <property type="match status" value="1"/>
</dbReference>
<feature type="transmembrane region" description="Helical" evidence="6">
    <location>
        <begin position="282"/>
        <end position="304"/>
    </location>
</feature>
<feature type="transmembrane region" description="Helical" evidence="6">
    <location>
        <begin position="675"/>
        <end position="698"/>
    </location>
</feature>